<reference evidence="1 2" key="1">
    <citation type="journal article" date="2022" name="Genome Biol. Evol.">
        <title>The Spruce Budworm Genome: Reconstructing the Evolutionary History of Antifreeze Proteins.</title>
        <authorList>
            <person name="Beliveau C."/>
            <person name="Gagne P."/>
            <person name="Picq S."/>
            <person name="Vernygora O."/>
            <person name="Keeling C.I."/>
            <person name="Pinkney K."/>
            <person name="Doucet D."/>
            <person name="Wen F."/>
            <person name="Johnston J.S."/>
            <person name="Maaroufi H."/>
            <person name="Boyle B."/>
            <person name="Laroche J."/>
            <person name="Dewar K."/>
            <person name="Juretic N."/>
            <person name="Blackburn G."/>
            <person name="Nisole A."/>
            <person name="Brunet B."/>
            <person name="Brandao M."/>
            <person name="Lumley L."/>
            <person name="Duan J."/>
            <person name="Quan G."/>
            <person name="Lucarotti C.J."/>
            <person name="Roe A.D."/>
            <person name="Sperling F.A.H."/>
            <person name="Levesque R.C."/>
            <person name="Cusson M."/>
        </authorList>
    </citation>
    <scope>NUCLEOTIDE SEQUENCE [LARGE SCALE GENOMIC DNA]</scope>
    <source>
        <strain evidence="1">Glfc:IPQL:Cfum</strain>
    </source>
</reference>
<evidence type="ECO:0000313" key="1">
    <source>
        <dbReference type="EMBL" id="KAI8422719.1"/>
    </source>
</evidence>
<gene>
    <name evidence="1" type="ORF">MSG28_006484</name>
</gene>
<sequence>MKRDLAEDERVLIGALNQQCRSLLQSLEGQDDVSDSEDLSIEDRQILQQTLGDLGVQIIKKLDKKAANSKDKKASTGEVDWDTKQGTDNNREKQNEGRDKDLRLLRSSTFDEEFSSRRKLVPISQWGLKFSGGGNMSVNAFMERVLELKDARNATDRDLWRYAIDFFEGEALIWYRANREYVDNWADLVTLLKRTFQRPFYQEELLLEINSRTQGLLDTGANKTVVNATFADTLCRLGLKSAKTHSTEISTADGQLILGKDFFDKFGIELQFKSEKTYNITEVNDLSLSLNKPAVISRDNLSDDQERRLSHLIKEIKQSISNKLGRTHILKHSIDTGNSKAIHQKQYNFSPVIKAAIEKELDDMLSKDVVEPSYSSWCSPVLIVKKPNGDNRLCLDSRLLNKITKRDTYPLPRVSSIIDNLRDAKYLSTIDLKSAFWQIELDESSKEKTAFAVPGRGQADLMLCPMHSPGVTI</sequence>
<evidence type="ECO:0000313" key="2">
    <source>
        <dbReference type="Proteomes" id="UP001064048"/>
    </source>
</evidence>
<protein>
    <submittedName>
        <fullName evidence="1">Uncharacterized protein</fullName>
    </submittedName>
</protein>
<keyword evidence="2" id="KW-1185">Reference proteome</keyword>
<comment type="caution">
    <text evidence="1">The sequence shown here is derived from an EMBL/GenBank/DDBJ whole genome shotgun (WGS) entry which is preliminary data.</text>
</comment>
<organism evidence="1 2">
    <name type="scientific">Choristoneura fumiferana</name>
    <name type="common">Spruce budworm moth</name>
    <name type="synonym">Archips fumiferana</name>
    <dbReference type="NCBI Taxonomy" id="7141"/>
    <lineage>
        <taxon>Eukaryota</taxon>
        <taxon>Metazoa</taxon>
        <taxon>Ecdysozoa</taxon>
        <taxon>Arthropoda</taxon>
        <taxon>Hexapoda</taxon>
        <taxon>Insecta</taxon>
        <taxon>Pterygota</taxon>
        <taxon>Neoptera</taxon>
        <taxon>Endopterygota</taxon>
        <taxon>Lepidoptera</taxon>
        <taxon>Glossata</taxon>
        <taxon>Ditrysia</taxon>
        <taxon>Tortricoidea</taxon>
        <taxon>Tortricidae</taxon>
        <taxon>Tortricinae</taxon>
        <taxon>Choristoneura</taxon>
    </lineage>
</organism>
<accession>A0ACC0JF54</accession>
<dbReference type="EMBL" id="CM046110">
    <property type="protein sequence ID" value="KAI8422719.1"/>
    <property type="molecule type" value="Genomic_DNA"/>
</dbReference>
<dbReference type="Proteomes" id="UP001064048">
    <property type="component" value="Chromosome 10"/>
</dbReference>
<name>A0ACC0JF54_CHOFU</name>
<proteinExistence type="predicted"/>